<reference evidence="2 3" key="1">
    <citation type="submission" date="2019-07" db="EMBL/GenBank/DDBJ databases">
        <title>Whole genome shotgun sequence of Swaminathania salitolerans NBRC 104436.</title>
        <authorList>
            <person name="Hosoyama A."/>
            <person name="Uohara A."/>
            <person name="Ohji S."/>
            <person name="Ichikawa N."/>
        </authorList>
    </citation>
    <scope>NUCLEOTIDE SEQUENCE [LARGE SCALE GENOMIC DNA]</scope>
    <source>
        <strain evidence="2 3">NBRC 104436</strain>
    </source>
</reference>
<evidence type="ECO:0000313" key="3">
    <source>
        <dbReference type="Proteomes" id="UP000321405"/>
    </source>
</evidence>
<feature type="compositionally biased region" description="Basic and acidic residues" evidence="1">
    <location>
        <begin position="76"/>
        <end position="95"/>
    </location>
</feature>
<dbReference type="Proteomes" id="UP000321405">
    <property type="component" value="Unassembled WGS sequence"/>
</dbReference>
<gene>
    <name evidence="2" type="ORF">SSA02_13150</name>
</gene>
<feature type="region of interest" description="Disordered" evidence="1">
    <location>
        <begin position="1"/>
        <end position="140"/>
    </location>
</feature>
<dbReference type="AlphaFoldDB" id="A0A511BPY7"/>
<accession>A0A511BPY7</accession>
<evidence type="ECO:0000313" key="2">
    <source>
        <dbReference type="EMBL" id="GEL02152.1"/>
    </source>
</evidence>
<sequence length="140" mass="16041">MRQRKRRQQLKRDGDQPRLPLSCKFRPDGRTDQKGADRKRQRMEEDCSEAAKAGPASIQHKRVHVTRCVDEDEVEHETGQGRKGEKDKENDRKLGEIASSEAIVPPKRGESEAGQPERRERYEPERGRIECDGGDHGAQQ</sequence>
<evidence type="ECO:0000256" key="1">
    <source>
        <dbReference type="SAM" id="MobiDB-lite"/>
    </source>
</evidence>
<proteinExistence type="predicted"/>
<feature type="compositionally biased region" description="Basic and acidic residues" evidence="1">
    <location>
        <begin position="107"/>
        <end position="140"/>
    </location>
</feature>
<protein>
    <submittedName>
        <fullName evidence="2">Uncharacterized protein</fullName>
    </submittedName>
</protein>
<organism evidence="2 3">
    <name type="scientific">Swaminathania salitolerans</name>
    <dbReference type="NCBI Taxonomy" id="182838"/>
    <lineage>
        <taxon>Bacteria</taxon>
        <taxon>Pseudomonadati</taxon>
        <taxon>Pseudomonadota</taxon>
        <taxon>Alphaproteobacteria</taxon>
        <taxon>Acetobacterales</taxon>
        <taxon>Acetobacteraceae</taxon>
        <taxon>Swaminathania</taxon>
    </lineage>
</organism>
<name>A0A511BPY7_9PROT</name>
<comment type="caution">
    <text evidence="2">The sequence shown here is derived from an EMBL/GenBank/DDBJ whole genome shotgun (WGS) entry which is preliminary data.</text>
</comment>
<keyword evidence="3" id="KW-1185">Reference proteome</keyword>
<dbReference type="EMBL" id="BJVC01000002">
    <property type="protein sequence ID" value="GEL02152.1"/>
    <property type="molecule type" value="Genomic_DNA"/>
</dbReference>
<feature type="compositionally biased region" description="Basic and acidic residues" evidence="1">
    <location>
        <begin position="25"/>
        <end position="45"/>
    </location>
</feature>